<dbReference type="Pfam" id="PF17678">
    <property type="entry name" value="Glyco_hydro_92N"/>
    <property type="match status" value="1"/>
</dbReference>
<accession>A0ABR2XQA1</accession>
<dbReference type="NCBIfam" id="TIGR01180">
    <property type="entry name" value="aman2_put"/>
    <property type="match status" value="1"/>
</dbReference>
<dbReference type="InterPro" id="IPR005887">
    <property type="entry name" value="GH92_a_mannosidase_put"/>
</dbReference>
<feature type="domain" description="Glycosyl hydrolase family 92 N-terminal" evidence="2">
    <location>
        <begin position="55"/>
        <end position="319"/>
    </location>
</feature>
<feature type="domain" description="Glycosyl hydrolase family 92" evidence="1">
    <location>
        <begin position="326"/>
        <end position="807"/>
    </location>
</feature>
<dbReference type="InterPro" id="IPR050883">
    <property type="entry name" value="PNGase"/>
</dbReference>
<dbReference type="Gene3D" id="3.30.2080.10">
    <property type="entry name" value="GH92 mannosidase domain"/>
    <property type="match status" value="1"/>
</dbReference>
<proteinExistence type="predicted"/>
<dbReference type="PANTHER" id="PTHR12143:SF42">
    <property type="entry name" value="PUTATIVE SUBFAMILY (AFU_ORTHOLOGUE AFUA_6G13760)-RELATED"/>
    <property type="match status" value="1"/>
</dbReference>
<dbReference type="InterPro" id="IPR041371">
    <property type="entry name" value="GH92_N"/>
</dbReference>
<comment type="caution">
    <text evidence="3">The sequence shown here is derived from an EMBL/GenBank/DDBJ whole genome shotgun (WGS) entry which is preliminary data.</text>
</comment>
<organism evidence="3 4">
    <name type="scientific">Seiridium cardinale</name>
    <dbReference type="NCBI Taxonomy" id="138064"/>
    <lineage>
        <taxon>Eukaryota</taxon>
        <taxon>Fungi</taxon>
        <taxon>Dikarya</taxon>
        <taxon>Ascomycota</taxon>
        <taxon>Pezizomycotina</taxon>
        <taxon>Sordariomycetes</taxon>
        <taxon>Xylariomycetidae</taxon>
        <taxon>Amphisphaeriales</taxon>
        <taxon>Sporocadaceae</taxon>
        <taxon>Seiridium</taxon>
    </lineage>
</organism>
<keyword evidence="3" id="KW-0378">Hydrolase</keyword>
<reference evidence="3 4" key="1">
    <citation type="submission" date="2024-02" db="EMBL/GenBank/DDBJ databases">
        <title>First draft genome assembly of two strains of Seiridium cardinale.</title>
        <authorList>
            <person name="Emiliani G."/>
            <person name="Scali E."/>
        </authorList>
    </citation>
    <scope>NUCLEOTIDE SEQUENCE [LARGE SCALE GENOMIC DNA]</scope>
    <source>
        <strain evidence="3 4">BM-138-000479</strain>
    </source>
</reference>
<name>A0ABR2XQA1_9PEZI</name>
<dbReference type="Gene3D" id="1.20.1050.60">
    <property type="entry name" value="alpha-1,2-mannosidase"/>
    <property type="match status" value="1"/>
</dbReference>
<evidence type="ECO:0000313" key="4">
    <source>
        <dbReference type="Proteomes" id="UP001465668"/>
    </source>
</evidence>
<protein>
    <submittedName>
        <fullName evidence="3">Glycoside hydrolase family 92 protein</fullName>
    </submittedName>
</protein>
<dbReference type="Proteomes" id="UP001465668">
    <property type="component" value="Unassembled WGS sequence"/>
</dbReference>
<dbReference type="InterPro" id="IPR014718">
    <property type="entry name" value="GH-type_carb-bd"/>
</dbReference>
<evidence type="ECO:0000259" key="1">
    <source>
        <dbReference type="Pfam" id="PF07971"/>
    </source>
</evidence>
<dbReference type="Pfam" id="PF07971">
    <property type="entry name" value="Glyco_hydro_92"/>
    <property type="match status" value="1"/>
</dbReference>
<gene>
    <name evidence="3" type="ORF">SCAR479_07221</name>
</gene>
<dbReference type="EMBL" id="JARVKM010000030">
    <property type="protein sequence ID" value="KAK9776001.1"/>
    <property type="molecule type" value="Genomic_DNA"/>
</dbReference>
<dbReference type="Gene3D" id="1.20.1610.10">
    <property type="entry name" value="alpha-1,2-mannosidases domains"/>
    <property type="match status" value="1"/>
</dbReference>
<dbReference type="InterPro" id="IPR008928">
    <property type="entry name" value="6-hairpin_glycosidase_sf"/>
</dbReference>
<dbReference type="GO" id="GO:0016787">
    <property type="term" value="F:hydrolase activity"/>
    <property type="evidence" value="ECO:0007669"/>
    <property type="project" value="UniProtKB-KW"/>
</dbReference>
<dbReference type="InterPro" id="IPR012939">
    <property type="entry name" value="Glyco_hydro_92"/>
</dbReference>
<evidence type="ECO:0000313" key="3">
    <source>
        <dbReference type="EMBL" id="KAK9776001.1"/>
    </source>
</evidence>
<sequence>MSRRRKRRVLRVFLLTILACFATTLLPTTNFNIPKIIITSVFRRSLNHDIDVLDYVDPLIGTINGGHVFPGATLPYGMAKAVADSDHIGENIAGFVSDDSKILGFSQLHDSGTGGASSLGNFPLFAHPGCPEDDFTLCQYGADERAIKRVNGSVRAKPGYFALELENSISTEVTTTHRTSLYRFSFPQASNIDFNGTTITNSPLVLLDVLDLAASRTLGKIDVDAKSGRISGNGTFMPSFGTGEYAAYFCVDFRGAEIRNSGYFRGNDVVITEKSTKSKTKTGAQDEYRKADYRSSSGGGWVQFHQSKSSQIMARVGLSFMSTETACRNAEEEIPNFDFDQVVGAAQDAWREKLSVIEIDAPGVSDDMLTTFWSGIYRTMISPQNYTGENPLWDSDEPYFDSFYCIWDSFRVQHPLLTLIDPAAQTEMVRTLIDIYKHEGKLPDCRMAFSKGITQGGSNADILLADAFVKGLQDGIDWQLGYEAVVSDAEIPPEDYTFSGRGNLASYKALGYVPSDDVDQAAPGPRSRTVSRSIEYAYDDFAIASIARGLGKHQDKMKYFQRSRNWKLLFDPDALDRDFDRPGEVPLSHFKGFPQPRKKDGTFEFQPSRLCSPLNEGDGCHTQSLWGTYEGSPWLYQFFVPQDMAALIELLGGPEAFVERLNYFHSSGIIDIGNEQAFLPTYQFHYAGRPGRSSYWIHQYIPSQFNSSINGMPGNDDCAMGAFTAFAFMGFFPVAGQDIYLLSAPLVKEVRLPTVSGRPAIIRNVNFDPTYESIYIESAKLDGKPYTRNWIKHDFFNQGGVLEFVLRKDESSWGTREEDLPPSLSTGTIPLH</sequence>
<evidence type="ECO:0000259" key="2">
    <source>
        <dbReference type="Pfam" id="PF17678"/>
    </source>
</evidence>
<dbReference type="Gene3D" id="2.70.98.10">
    <property type="match status" value="1"/>
</dbReference>
<dbReference type="SUPFAM" id="SSF48208">
    <property type="entry name" value="Six-hairpin glycosidases"/>
    <property type="match status" value="1"/>
</dbReference>
<keyword evidence="4" id="KW-1185">Reference proteome</keyword>
<dbReference type="PANTHER" id="PTHR12143">
    <property type="entry name" value="PEPTIDE N-GLYCANASE PNGASE -RELATED"/>
    <property type="match status" value="1"/>
</dbReference>